<dbReference type="AlphaFoldDB" id="T2KIL1"/>
<evidence type="ECO:0000313" key="3">
    <source>
        <dbReference type="Proteomes" id="UP000016160"/>
    </source>
</evidence>
<feature type="signal peptide" evidence="1">
    <location>
        <begin position="1"/>
        <end position="18"/>
    </location>
</feature>
<dbReference type="EMBL" id="HG315671">
    <property type="protein sequence ID" value="CDF78261.1"/>
    <property type="molecule type" value="Genomic_DNA"/>
</dbReference>
<dbReference type="eggNOG" id="ENOG502ZN71">
    <property type="taxonomic scope" value="Bacteria"/>
</dbReference>
<accession>T2KIL1</accession>
<reference evidence="2 3" key="1">
    <citation type="journal article" date="2013" name="Appl. Environ. Microbiol.">
        <title>The genome of the alga-associated marine flavobacterium Formosa agariphila KMM 3901T reveals a broad potential for degradation of algal polysaccharides.</title>
        <authorList>
            <person name="Mann A.J."/>
            <person name="Hahnke R.L."/>
            <person name="Huang S."/>
            <person name="Werner J."/>
            <person name="Xing P."/>
            <person name="Barbeyron T."/>
            <person name="Huettel B."/>
            <person name="Stueber K."/>
            <person name="Reinhardt R."/>
            <person name="Harder J."/>
            <person name="Gloeckner F.O."/>
            <person name="Amann R.I."/>
            <person name="Teeling H."/>
        </authorList>
    </citation>
    <scope>NUCLEOTIDE SEQUENCE [LARGE SCALE GENOMIC DNA]</scope>
    <source>
        <strain evidence="3">DSM 15362 / KCTC 12365 / LMG 23005 / KMM 3901</strain>
    </source>
</reference>
<dbReference type="STRING" id="1347342.BN863_5490"/>
<evidence type="ECO:0000256" key="1">
    <source>
        <dbReference type="SAM" id="SignalP"/>
    </source>
</evidence>
<dbReference type="RefSeq" id="WP_038527240.1">
    <property type="nucleotide sequence ID" value="NZ_HG315671.1"/>
</dbReference>
<dbReference type="HOGENOM" id="CLU_085370_1_0_10"/>
<dbReference type="Proteomes" id="UP000016160">
    <property type="component" value="Chromosome"/>
</dbReference>
<name>T2KIL1_FORAG</name>
<organism evidence="2 3">
    <name type="scientific">Formosa agariphila (strain DSM 15362 / KCTC 12365 / LMG 23005 / KMM 3901 / M-2Alg 35-1)</name>
    <dbReference type="NCBI Taxonomy" id="1347342"/>
    <lineage>
        <taxon>Bacteria</taxon>
        <taxon>Pseudomonadati</taxon>
        <taxon>Bacteroidota</taxon>
        <taxon>Flavobacteriia</taxon>
        <taxon>Flavobacteriales</taxon>
        <taxon>Flavobacteriaceae</taxon>
        <taxon>Formosa</taxon>
    </lineage>
</organism>
<sequence length="263" mass="29083">MKKIFLLLFASVCFSTVAQTNLNAYKYVVVPNKFEFLKEANQYQLNELTKFLLNKKGFTAFMEGEDLPADFIANGCLGLRSDVINESSLFTTKLKVVLKDCKNLVVFETEIGYSKEKDYKKSYQAALRDAFESFNTVNYAYEASANVGTAALATENVATPLPAAVPAAMTATEAVVATTAVAANTVSSQVTVDSTVLYAQEITNGYQLVDSSPKVVYKLKKTKLEDVFLVEEKQATVYKSGDKWVIGYYEGDTLKEDVLNIKF</sequence>
<gene>
    <name evidence="2" type="ORF">BN863_5490</name>
</gene>
<protein>
    <submittedName>
        <fullName evidence="2">Uncharacterized protein</fullName>
    </submittedName>
</protein>
<dbReference type="PATRIC" id="fig|1347342.6.peg.553"/>
<keyword evidence="1" id="KW-0732">Signal</keyword>
<keyword evidence="3" id="KW-1185">Reference proteome</keyword>
<dbReference type="OrthoDB" id="1274006at2"/>
<feature type="chain" id="PRO_5004590806" evidence="1">
    <location>
        <begin position="19"/>
        <end position="263"/>
    </location>
</feature>
<proteinExistence type="predicted"/>
<evidence type="ECO:0000313" key="2">
    <source>
        <dbReference type="EMBL" id="CDF78261.1"/>
    </source>
</evidence>